<dbReference type="InterPro" id="IPR005170">
    <property type="entry name" value="Transptr-assoc_dom"/>
</dbReference>
<dbReference type="Gene3D" id="3.30.465.10">
    <property type="match status" value="1"/>
</dbReference>
<evidence type="ECO:0000259" key="11">
    <source>
        <dbReference type="PROSITE" id="PS51371"/>
    </source>
</evidence>
<evidence type="ECO:0000256" key="6">
    <source>
        <dbReference type="ARBA" id="ARBA00023122"/>
    </source>
</evidence>
<proteinExistence type="inferred from homology"/>
<protein>
    <submittedName>
        <fullName evidence="13">Hemolysin</fullName>
    </submittedName>
</protein>
<dbReference type="CDD" id="cd04590">
    <property type="entry name" value="CBS_pair_CorC_HlyC_assoc"/>
    <property type="match status" value="1"/>
</dbReference>
<evidence type="ECO:0000256" key="3">
    <source>
        <dbReference type="ARBA" id="ARBA00022692"/>
    </source>
</evidence>
<dbReference type="InterPro" id="IPR044751">
    <property type="entry name" value="Ion_transp-like_CBS"/>
</dbReference>
<dbReference type="SUPFAM" id="SSF56176">
    <property type="entry name" value="FAD-binding/transporter-associated domain-like"/>
    <property type="match status" value="1"/>
</dbReference>
<sequence length="415" mass="46080">MSTNFIIALIAICLFFSALLSGSETAITYVPREKIHQLSDSKRNNKIKKAKDDLEQTIGGILVANNFVNILMASLSTILFVNFLDGDETAGSALSTLVITLLVLVAGEITPKTIASRNPIKFLTRTAFIIDFLSRVFAPFTSLITKSIDRTSRDGDMDGDGEITEADIQALTALGEMEGQILPAEREIIDSLLDFSDRPIKEIMTPRVDVLFLSLPIEINDIKKIVDEKRISRMPVSKSESLDDTFGIVYVKDLFNMKESSDSVEVENLVKDVIYLPEYTTVLSALNILRENKASFACVIDENGGIEGVITIKDVLSEFVGDLPDEHDQRFLGIRRIGPGQWRVDGKTDIDDFEEFFGLEESDKDIATVSGLFLSHSEQLPTEGEKITIDGLEVTVTELDNRRIESFIVKKIAKK</sequence>
<evidence type="ECO:0000256" key="1">
    <source>
        <dbReference type="ARBA" id="ARBA00004141"/>
    </source>
</evidence>
<evidence type="ECO:0000259" key="12">
    <source>
        <dbReference type="PROSITE" id="PS51846"/>
    </source>
</evidence>
<dbReference type="InterPro" id="IPR018247">
    <property type="entry name" value="EF_Hand_1_Ca_BS"/>
</dbReference>
<feature type="domain" description="CBS" evidence="11">
    <location>
        <begin position="269"/>
        <end position="326"/>
    </location>
</feature>
<keyword evidence="3 9" id="KW-0812">Transmembrane</keyword>
<dbReference type="SUPFAM" id="SSF54631">
    <property type="entry name" value="CBS-domain pair"/>
    <property type="match status" value="1"/>
</dbReference>
<evidence type="ECO:0000256" key="4">
    <source>
        <dbReference type="ARBA" id="ARBA00022737"/>
    </source>
</evidence>
<organism evidence="13">
    <name type="scientific">Candidatus Actinomarina minuta</name>
    <dbReference type="NCBI Taxonomy" id="1389454"/>
    <lineage>
        <taxon>Bacteria</taxon>
        <taxon>Bacillati</taxon>
        <taxon>Actinomycetota</taxon>
        <taxon>Actinomycetes</taxon>
        <taxon>Candidatus Actinomarinidae</taxon>
        <taxon>Candidatus Actinomarinales</taxon>
        <taxon>Candidatus Actinomarineae</taxon>
        <taxon>Candidatus Actinomarinaceae</taxon>
        <taxon>Candidatus Actinomarina</taxon>
    </lineage>
</organism>
<dbReference type="Pfam" id="PF01595">
    <property type="entry name" value="CNNM"/>
    <property type="match status" value="1"/>
</dbReference>
<evidence type="ECO:0000256" key="7">
    <source>
        <dbReference type="ARBA" id="ARBA00023136"/>
    </source>
</evidence>
<dbReference type="PANTHER" id="PTHR22777:SF17">
    <property type="entry name" value="UPF0053 PROTEIN SLL0260"/>
    <property type="match status" value="1"/>
</dbReference>
<dbReference type="PROSITE" id="PS51846">
    <property type="entry name" value="CNNM"/>
    <property type="match status" value="1"/>
</dbReference>
<reference evidence="13" key="1">
    <citation type="journal article" date="2013" name="Sci. Rep.">
        <title>Metagenomics uncovers a new group of low GC and ultra-small marine Actinobacteria.</title>
        <authorList>
            <person name="Ghai R."/>
            <person name="Mizuno C.M."/>
            <person name="Picazo A."/>
            <person name="Camacho A."/>
            <person name="Rodriguez-Valera F."/>
        </authorList>
    </citation>
    <scope>NUCLEOTIDE SEQUENCE</scope>
</reference>
<evidence type="ECO:0000256" key="9">
    <source>
        <dbReference type="PROSITE-ProRule" id="PRU01193"/>
    </source>
</evidence>
<feature type="transmembrane region" description="Helical" evidence="10">
    <location>
        <begin position="58"/>
        <end position="84"/>
    </location>
</feature>
<dbReference type="InterPro" id="IPR046342">
    <property type="entry name" value="CBS_dom_sf"/>
</dbReference>
<dbReference type="AlphaFoldDB" id="S5DLN8"/>
<dbReference type="Pfam" id="PF00571">
    <property type="entry name" value="CBS"/>
    <property type="match status" value="1"/>
</dbReference>
<feature type="transmembrane region" description="Helical" evidence="10">
    <location>
        <begin position="6"/>
        <end position="30"/>
    </location>
</feature>
<feature type="transmembrane region" description="Helical" evidence="10">
    <location>
        <begin position="90"/>
        <end position="110"/>
    </location>
</feature>
<keyword evidence="6 8" id="KW-0129">CBS domain</keyword>
<dbReference type="InterPro" id="IPR002550">
    <property type="entry name" value="CNNM"/>
</dbReference>
<feature type="domain" description="CNNM transmembrane" evidence="12">
    <location>
        <begin position="1"/>
        <end position="185"/>
    </location>
</feature>
<keyword evidence="4" id="KW-0677">Repeat</keyword>
<dbReference type="InterPro" id="IPR036318">
    <property type="entry name" value="FAD-bd_PCMH-like_sf"/>
</dbReference>
<name>S5DLN8_9ACTN</name>
<keyword evidence="7 9" id="KW-0472">Membrane</keyword>
<dbReference type="Gene3D" id="3.10.580.10">
    <property type="entry name" value="CBS-domain"/>
    <property type="match status" value="1"/>
</dbReference>
<comment type="subcellular location">
    <subcellularLocation>
        <location evidence="1">Membrane</location>
        <topology evidence="1">Multi-pass membrane protein</topology>
    </subcellularLocation>
</comment>
<dbReference type="Pfam" id="PF03471">
    <property type="entry name" value="CorC_HlyC"/>
    <property type="match status" value="1"/>
</dbReference>
<evidence type="ECO:0000256" key="10">
    <source>
        <dbReference type="SAM" id="Phobius"/>
    </source>
</evidence>
<dbReference type="InterPro" id="IPR000644">
    <property type="entry name" value="CBS_dom"/>
</dbReference>
<evidence type="ECO:0000256" key="8">
    <source>
        <dbReference type="PROSITE-ProRule" id="PRU00703"/>
    </source>
</evidence>
<dbReference type="SMART" id="SM01091">
    <property type="entry name" value="CorC_HlyC"/>
    <property type="match status" value="1"/>
</dbReference>
<comment type="similarity">
    <text evidence="2">Belongs to the UPF0053 family.</text>
</comment>
<keyword evidence="5 9" id="KW-1133">Transmembrane helix</keyword>
<dbReference type="GO" id="GO:0005886">
    <property type="term" value="C:plasma membrane"/>
    <property type="evidence" value="ECO:0007669"/>
    <property type="project" value="TreeGrafter"/>
</dbReference>
<evidence type="ECO:0000256" key="5">
    <source>
        <dbReference type="ARBA" id="ARBA00022989"/>
    </source>
</evidence>
<dbReference type="PANTHER" id="PTHR22777">
    <property type="entry name" value="HEMOLYSIN-RELATED"/>
    <property type="match status" value="1"/>
</dbReference>
<feature type="transmembrane region" description="Helical" evidence="10">
    <location>
        <begin position="122"/>
        <end position="144"/>
    </location>
</feature>
<accession>S5DLN8</accession>
<dbReference type="GO" id="GO:0050660">
    <property type="term" value="F:flavin adenine dinucleotide binding"/>
    <property type="evidence" value="ECO:0007669"/>
    <property type="project" value="InterPro"/>
</dbReference>
<dbReference type="PROSITE" id="PS00018">
    <property type="entry name" value="EF_HAND_1"/>
    <property type="match status" value="1"/>
</dbReference>
<dbReference type="EMBL" id="KC811142">
    <property type="protein sequence ID" value="AGQ19779.1"/>
    <property type="molecule type" value="Genomic_DNA"/>
</dbReference>
<dbReference type="InterPro" id="IPR016169">
    <property type="entry name" value="FAD-bd_PCMH_sub2"/>
</dbReference>
<evidence type="ECO:0000256" key="2">
    <source>
        <dbReference type="ARBA" id="ARBA00006337"/>
    </source>
</evidence>
<evidence type="ECO:0000313" key="13">
    <source>
        <dbReference type="EMBL" id="AGQ19779.1"/>
    </source>
</evidence>
<dbReference type="PROSITE" id="PS51371">
    <property type="entry name" value="CBS"/>
    <property type="match status" value="1"/>
</dbReference>